<dbReference type="FunFam" id="3.30.420.100:FF:000001">
    <property type="entry name" value="50S ribosomal protein L18"/>
    <property type="match status" value="1"/>
</dbReference>
<dbReference type="PANTHER" id="PTHR12899">
    <property type="entry name" value="39S RIBOSOMAL PROTEIN L18, MITOCHONDRIAL"/>
    <property type="match status" value="1"/>
</dbReference>
<evidence type="ECO:0000256" key="6">
    <source>
        <dbReference type="ARBA" id="ARBA00035197"/>
    </source>
</evidence>
<dbReference type="HAMAP" id="MF_01337_B">
    <property type="entry name" value="Ribosomal_uL18_B"/>
    <property type="match status" value="1"/>
</dbReference>
<dbReference type="InterPro" id="IPR004389">
    <property type="entry name" value="Ribosomal_uL18_bac-type"/>
</dbReference>
<dbReference type="GO" id="GO:0008097">
    <property type="term" value="F:5S rRNA binding"/>
    <property type="evidence" value="ECO:0007669"/>
    <property type="project" value="TreeGrafter"/>
</dbReference>
<dbReference type="SUPFAM" id="SSF53137">
    <property type="entry name" value="Translational machinery components"/>
    <property type="match status" value="1"/>
</dbReference>
<dbReference type="GO" id="GO:0006412">
    <property type="term" value="P:translation"/>
    <property type="evidence" value="ECO:0007669"/>
    <property type="project" value="UniProtKB-UniRule"/>
</dbReference>
<gene>
    <name evidence="7" type="primary">rplR</name>
    <name evidence="8" type="ORF">FHS72_000359</name>
</gene>
<evidence type="ECO:0000256" key="5">
    <source>
        <dbReference type="ARBA" id="ARBA00023274"/>
    </source>
</evidence>
<dbReference type="AlphaFoldDB" id="A0A7W9BHX0"/>
<sequence length="121" mass="13137">MANSKRTLFLKRRLRVRNKLRKVTANQGRPRLSVHRSNKNISVQLIDDVNGVTLASASTLEKTLGVVGKNNLEAAKIVGAAIAERAKKAGVEVCFFDRGGFLFHGKIKALADAAREGGLKI</sequence>
<evidence type="ECO:0000313" key="8">
    <source>
        <dbReference type="EMBL" id="MBB5720755.1"/>
    </source>
</evidence>
<dbReference type="GO" id="GO:0003735">
    <property type="term" value="F:structural constituent of ribosome"/>
    <property type="evidence" value="ECO:0007669"/>
    <property type="project" value="InterPro"/>
</dbReference>
<keyword evidence="2 7" id="KW-0699">rRNA-binding</keyword>
<evidence type="ECO:0000256" key="3">
    <source>
        <dbReference type="ARBA" id="ARBA00022884"/>
    </source>
</evidence>
<dbReference type="EMBL" id="JACIJM010000001">
    <property type="protein sequence ID" value="MBB5720755.1"/>
    <property type="molecule type" value="Genomic_DNA"/>
</dbReference>
<comment type="similarity">
    <text evidence="1 7">Belongs to the universal ribosomal protein uL18 family.</text>
</comment>
<comment type="subunit">
    <text evidence="7">Part of the 50S ribosomal subunit; part of the 5S rRNA/L5/L18/L25 subcomplex. Contacts the 5S and 23S rRNAs.</text>
</comment>
<name>A0A7W9BHX0_9RHOB</name>
<protein>
    <recommendedName>
        <fullName evidence="6 7">Large ribosomal subunit protein uL18</fullName>
    </recommendedName>
</protein>
<dbReference type="RefSeq" id="WP_183524632.1">
    <property type="nucleotide sequence ID" value="NZ_JACIJM010000001.1"/>
</dbReference>
<evidence type="ECO:0000256" key="4">
    <source>
        <dbReference type="ARBA" id="ARBA00022980"/>
    </source>
</evidence>
<organism evidence="8 9">
    <name type="scientific">Yoonia ponticola</name>
    <dbReference type="NCBI Taxonomy" id="1524255"/>
    <lineage>
        <taxon>Bacteria</taxon>
        <taxon>Pseudomonadati</taxon>
        <taxon>Pseudomonadota</taxon>
        <taxon>Alphaproteobacteria</taxon>
        <taxon>Rhodobacterales</taxon>
        <taxon>Paracoccaceae</taxon>
        <taxon>Yoonia</taxon>
    </lineage>
</organism>
<dbReference type="NCBIfam" id="TIGR00060">
    <property type="entry name" value="L18_bact"/>
    <property type="match status" value="1"/>
</dbReference>
<comment type="caution">
    <text evidence="8">The sequence shown here is derived from an EMBL/GenBank/DDBJ whole genome shotgun (WGS) entry which is preliminary data.</text>
</comment>
<dbReference type="Proteomes" id="UP000535415">
    <property type="component" value="Unassembled WGS sequence"/>
</dbReference>
<evidence type="ECO:0000256" key="1">
    <source>
        <dbReference type="ARBA" id="ARBA00007116"/>
    </source>
</evidence>
<dbReference type="PANTHER" id="PTHR12899:SF3">
    <property type="entry name" value="LARGE RIBOSOMAL SUBUNIT PROTEIN UL18M"/>
    <property type="match status" value="1"/>
</dbReference>
<comment type="function">
    <text evidence="7">This is one of the proteins that bind and probably mediate the attachment of the 5S RNA into the large ribosomal subunit, where it forms part of the central protuberance.</text>
</comment>
<keyword evidence="4 7" id="KW-0689">Ribosomal protein</keyword>
<evidence type="ECO:0000313" key="9">
    <source>
        <dbReference type="Proteomes" id="UP000535415"/>
    </source>
</evidence>
<evidence type="ECO:0000256" key="2">
    <source>
        <dbReference type="ARBA" id="ARBA00022730"/>
    </source>
</evidence>
<proteinExistence type="inferred from homology"/>
<dbReference type="InterPro" id="IPR005484">
    <property type="entry name" value="Ribosomal_uL18_bac/plant/anim"/>
</dbReference>
<dbReference type="Gene3D" id="3.30.420.100">
    <property type="match status" value="1"/>
</dbReference>
<evidence type="ECO:0000256" key="7">
    <source>
        <dbReference type="HAMAP-Rule" id="MF_01337"/>
    </source>
</evidence>
<dbReference type="InterPro" id="IPR057268">
    <property type="entry name" value="Ribosomal_L18"/>
</dbReference>
<dbReference type="Pfam" id="PF00861">
    <property type="entry name" value="Ribosomal_L18p"/>
    <property type="match status" value="1"/>
</dbReference>
<accession>A0A7W9BHX0</accession>
<dbReference type="GO" id="GO:0022625">
    <property type="term" value="C:cytosolic large ribosomal subunit"/>
    <property type="evidence" value="ECO:0007669"/>
    <property type="project" value="TreeGrafter"/>
</dbReference>
<keyword evidence="3 7" id="KW-0694">RNA-binding</keyword>
<keyword evidence="5 7" id="KW-0687">Ribonucleoprotein</keyword>
<dbReference type="CDD" id="cd00432">
    <property type="entry name" value="Ribosomal_L18_L5e"/>
    <property type="match status" value="1"/>
</dbReference>
<keyword evidence="9" id="KW-1185">Reference proteome</keyword>
<reference evidence="8 9" key="1">
    <citation type="submission" date="2020-08" db="EMBL/GenBank/DDBJ databases">
        <title>Genomic Encyclopedia of Type Strains, Phase IV (KMG-IV): sequencing the most valuable type-strain genomes for metagenomic binning, comparative biology and taxonomic classification.</title>
        <authorList>
            <person name="Goeker M."/>
        </authorList>
    </citation>
    <scope>NUCLEOTIDE SEQUENCE [LARGE SCALE GENOMIC DNA]</scope>
    <source>
        <strain evidence="8 9">DSM 101064</strain>
    </source>
</reference>